<gene>
    <name evidence="1" type="ORF">S12H4_25317</name>
</gene>
<sequence>QLYYHSPKIIDIVKQNKLNIQSIFSYCSSCISILHAKDLLETQDISLFKSFLEKLKYKADQDILSAKRIINSENYKFINSI</sequence>
<proteinExistence type="predicted"/>
<name>X1QYY7_9ZZZZ</name>
<dbReference type="Gene3D" id="1.20.1320.20">
    <property type="entry name" value="hef helicase domain"/>
    <property type="match status" value="1"/>
</dbReference>
<reference evidence="1" key="1">
    <citation type="journal article" date="2014" name="Front. Microbiol.">
        <title>High frequency of phylogenetically diverse reductive dehalogenase-homologous genes in deep subseafloor sedimentary metagenomes.</title>
        <authorList>
            <person name="Kawai M."/>
            <person name="Futagami T."/>
            <person name="Toyoda A."/>
            <person name="Takaki Y."/>
            <person name="Nishi S."/>
            <person name="Hori S."/>
            <person name="Arai W."/>
            <person name="Tsubouchi T."/>
            <person name="Morono Y."/>
            <person name="Uchiyama I."/>
            <person name="Ito T."/>
            <person name="Fujiyama A."/>
            <person name="Inagaki F."/>
            <person name="Takami H."/>
        </authorList>
    </citation>
    <scope>NUCLEOTIDE SEQUENCE</scope>
    <source>
        <strain evidence="1">Expedition CK06-06</strain>
    </source>
</reference>
<dbReference type="AlphaFoldDB" id="X1QYY7"/>
<dbReference type="EMBL" id="BARW01014129">
    <property type="protein sequence ID" value="GAI73463.1"/>
    <property type="molecule type" value="Genomic_DNA"/>
</dbReference>
<comment type="caution">
    <text evidence="1">The sequence shown here is derived from an EMBL/GenBank/DDBJ whole genome shotgun (WGS) entry which is preliminary data.</text>
</comment>
<protein>
    <submittedName>
        <fullName evidence="1">Uncharacterized protein</fullName>
    </submittedName>
</protein>
<accession>X1QYY7</accession>
<evidence type="ECO:0000313" key="1">
    <source>
        <dbReference type="EMBL" id="GAI73463.1"/>
    </source>
</evidence>
<feature type="non-terminal residue" evidence="1">
    <location>
        <position position="1"/>
    </location>
</feature>
<feature type="non-terminal residue" evidence="1">
    <location>
        <position position="81"/>
    </location>
</feature>
<organism evidence="1">
    <name type="scientific">marine sediment metagenome</name>
    <dbReference type="NCBI Taxonomy" id="412755"/>
    <lineage>
        <taxon>unclassified sequences</taxon>
        <taxon>metagenomes</taxon>
        <taxon>ecological metagenomes</taxon>
    </lineage>
</organism>